<dbReference type="InterPro" id="IPR002067">
    <property type="entry name" value="MCP"/>
</dbReference>
<dbReference type="PANTHER" id="PTHR45618">
    <property type="entry name" value="MITOCHONDRIAL DICARBOXYLATE CARRIER-RELATED"/>
    <property type="match status" value="1"/>
</dbReference>
<comment type="subcellular location">
    <subcellularLocation>
        <location evidence="1">Mitochondrion inner membrane</location>
        <topology evidence="1">Multi-pass membrane protein</topology>
    </subcellularLocation>
</comment>
<dbReference type="AlphaFoldDB" id="B4LTT7"/>
<keyword evidence="4 10" id="KW-0812">Transmembrane</keyword>
<protein>
    <recommendedName>
        <fullName evidence="14">CG18418-PA</fullName>
    </recommendedName>
</protein>
<dbReference type="HOGENOM" id="CLU_015166_14_2_1"/>
<keyword evidence="13" id="KW-1185">Reference proteome</keyword>
<evidence type="ECO:0000256" key="10">
    <source>
        <dbReference type="PROSITE-ProRule" id="PRU00282"/>
    </source>
</evidence>
<comment type="similarity">
    <text evidence="2 11">Belongs to the mitochondrial carrier (TC 2.A.29) family.</text>
</comment>
<name>B4LTT7_DROVI</name>
<keyword evidence="7" id="KW-1133">Transmembrane helix</keyword>
<proteinExistence type="inferred from homology"/>
<dbReference type="InterPro" id="IPR023395">
    <property type="entry name" value="MCP_dom_sf"/>
</dbReference>
<dbReference type="GO" id="GO:0005743">
    <property type="term" value="C:mitochondrial inner membrane"/>
    <property type="evidence" value="ECO:0007669"/>
    <property type="project" value="UniProtKB-SubCell"/>
</dbReference>
<dbReference type="GO" id="GO:0055085">
    <property type="term" value="P:transmembrane transport"/>
    <property type="evidence" value="ECO:0007669"/>
    <property type="project" value="InterPro"/>
</dbReference>
<organism evidence="12 13">
    <name type="scientific">Drosophila virilis</name>
    <name type="common">Fruit fly</name>
    <dbReference type="NCBI Taxonomy" id="7244"/>
    <lineage>
        <taxon>Eukaryota</taxon>
        <taxon>Metazoa</taxon>
        <taxon>Ecdysozoa</taxon>
        <taxon>Arthropoda</taxon>
        <taxon>Hexapoda</taxon>
        <taxon>Insecta</taxon>
        <taxon>Pterygota</taxon>
        <taxon>Neoptera</taxon>
        <taxon>Endopterygota</taxon>
        <taxon>Diptera</taxon>
        <taxon>Brachycera</taxon>
        <taxon>Muscomorpha</taxon>
        <taxon>Ephydroidea</taxon>
        <taxon>Drosophilidae</taxon>
        <taxon>Drosophila</taxon>
    </lineage>
</organism>
<keyword evidence="8" id="KW-0496">Mitochondrion</keyword>
<evidence type="ECO:0000313" key="13">
    <source>
        <dbReference type="Proteomes" id="UP000008792"/>
    </source>
</evidence>
<dbReference type="InterPro" id="IPR018108">
    <property type="entry name" value="MCP_transmembrane"/>
</dbReference>
<dbReference type="InParanoid" id="B4LTT7"/>
<dbReference type="PhylomeDB" id="B4LTT7"/>
<gene>
    <name evidence="12" type="primary">Dvir\GJ17214</name>
    <name evidence="12" type="ORF">Dvir_GJ17214</name>
</gene>
<dbReference type="KEGG" id="dvi:6628461"/>
<keyword evidence="9 10" id="KW-0472">Membrane</keyword>
<evidence type="ECO:0008006" key="14">
    <source>
        <dbReference type="Google" id="ProtNLM"/>
    </source>
</evidence>
<reference evidence="12 13" key="1">
    <citation type="journal article" date="2007" name="Nature">
        <title>Evolution of genes and genomes on the Drosophila phylogeny.</title>
        <authorList>
            <consortium name="Drosophila 12 Genomes Consortium"/>
            <person name="Clark A.G."/>
            <person name="Eisen M.B."/>
            <person name="Smith D.R."/>
            <person name="Bergman C.M."/>
            <person name="Oliver B."/>
            <person name="Markow T.A."/>
            <person name="Kaufman T.C."/>
            <person name="Kellis M."/>
            <person name="Gelbart W."/>
            <person name="Iyer V.N."/>
            <person name="Pollard D.A."/>
            <person name="Sackton T.B."/>
            <person name="Larracuente A.M."/>
            <person name="Singh N.D."/>
            <person name="Abad J.P."/>
            <person name="Abt D.N."/>
            <person name="Adryan B."/>
            <person name="Aguade M."/>
            <person name="Akashi H."/>
            <person name="Anderson W.W."/>
            <person name="Aquadro C.F."/>
            <person name="Ardell D.H."/>
            <person name="Arguello R."/>
            <person name="Artieri C.G."/>
            <person name="Barbash D.A."/>
            <person name="Barker D."/>
            <person name="Barsanti P."/>
            <person name="Batterham P."/>
            <person name="Batzoglou S."/>
            <person name="Begun D."/>
            <person name="Bhutkar A."/>
            <person name="Blanco E."/>
            <person name="Bosak S.A."/>
            <person name="Bradley R.K."/>
            <person name="Brand A.D."/>
            <person name="Brent M.R."/>
            <person name="Brooks A.N."/>
            <person name="Brown R.H."/>
            <person name="Butlin R.K."/>
            <person name="Caggese C."/>
            <person name="Calvi B.R."/>
            <person name="Bernardo de Carvalho A."/>
            <person name="Caspi A."/>
            <person name="Castrezana S."/>
            <person name="Celniker S.E."/>
            <person name="Chang J.L."/>
            <person name="Chapple C."/>
            <person name="Chatterji S."/>
            <person name="Chinwalla A."/>
            <person name="Civetta A."/>
            <person name="Clifton S.W."/>
            <person name="Comeron J.M."/>
            <person name="Costello J.C."/>
            <person name="Coyne J.A."/>
            <person name="Daub J."/>
            <person name="David R.G."/>
            <person name="Delcher A.L."/>
            <person name="Delehaunty K."/>
            <person name="Do C.B."/>
            <person name="Ebling H."/>
            <person name="Edwards K."/>
            <person name="Eickbush T."/>
            <person name="Evans J.D."/>
            <person name="Filipski A."/>
            <person name="Findeiss S."/>
            <person name="Freyhult E."/>
            <person name="Fulton L."/>
            <person name="Fulton R."/>
            <person name="Garcia A.C."/>
            <person name="Gardiner A."/>
            <person name="Garfield D.A."/>
            <person name="Garvin B.E."/>
            <person name="Gibson G."/>
            <person name="Gilbert D."/>
            <person name="Gnerre S."/>
            <person name="Godfrey J."/>
            <person name="Good R."/>
            <person name="Gotea V."/>
            <person name="Gravely B."/>
            <person name="Greenberg A.J."/>
            <person name="Griffiths-Jones S."/>
            <person name="Gross S."/>
            <person name="Guigo R."/>
            <person name="Gustafson E.A."/>
            <person name="Haerty W."/>
            <person name="Hahn M.W."/>
            <person name="Halligan D.L."/>
            <person name="Halpern A.L."/>
            <person name="Halter G.M."/>
            <person name="Han M.V."/>
            <person name="Heger A."/>
            <person name="Hillier L."/>
            <person name="Hinrichs A.S."/>
            <person name="Holmes I."/>
            <person name="Hoskins R.A."/>
            <person name="Hubisz M.J."/>
            <person name="Hultmark D."/>
            <person name="Huntley M.A."/>
            <person name="Jaffe D.B."/>
            <person name="Jagadeeshan S."/>
            <person name="Jeck W.R."/>
            <person name="Johnson J."/>
            <person name="Jones C.D."/>
            <person name="Jordan W.C."/>
            <person name="Karpen G.H."/>
            <person name="Kataoka E."/>
            <person name="Keightley P.D."/>
            <person name="Kheradpour P."/>
            <person name="Kirkness E.F."/>
            <person name="Koerich L.B."/>
            <person name="Kristiansen K."/>
            <person name="Kudrna D."/>
            <person name="Kulathinal R.J."/>
            <person name="Kumar S."/>
            <person name="Kwok R."/>
            <person name="Lander E."/>
            <person name="Langley C.H."/>
            <person name="Lapoint R."/>
            <person name="Lazzaro B.P."/>
            <person name="Lee S.J."/>
            <person name="Levesque L."/>
            <person name="Li R."/>
            <person name="Lin C.F."/>
            <person name="Lin M.F."/>
            <person name="Lindblad-Toh K."/>
            <person name="Llopart A."/>
            <person name="Long M."/>
            <person name="Low L."/>
            <person name="Lozovsky E."/>
            <person name="Lu J."/>
            <person name="Luo M."/>
            <person name="Machado C.A."/>
            <person name="Makalowski W."/>
            <person name="Marzo M."/>
            <person name="Matsuda M."/>
            <person name="Matzkin L."/>
            <person name="McAllister B."/>
            <person name="McBride C.S."/>
            <person name="McKernan B."/>
            <person name="McKernan K."/>
            <person name="Mendez-Lago M."/>
            <person name="Minx P."/>
            <person name="Mollenhauer M.U."/>
            <person name="Montooth K."/>
            <person name="Mount S.M."/>
            <person name="Mu X."/>
            <person name="Myers E."/>
            <person name="Negre B."/>
            <person name="Newfeld S."/>
            <person name="Nielsen R."/>
            <person name="Noor M.A."/>
            <person name="O'Grady P."/>
            <person name="Pachter L."/>
            <person name="Papaceit M."/>
            <person name="Parisi M.J."/>
            <person name="Parisi M."/>
            <person name="Parts L."/>
            <person name="Pedersen J.S."/>
            <person name="Pesole G."/>
            <person name="Phillippy A.M."/>
            <person name="Ponting C.P."/>
            <person name="Pop M."/>
            <person name="Porcelli D."/>
            <person name="Powell J.R."/>
            <person name="Prohaska S."/>
            <person name="Pruitt K."/>
            <person name="Puig M."/>
            <person name="Quesneville H."/>
            <person name="Ram K.R."/>
            <person name="Rand D."/>
            <person name="Rasmussen M.D."/>
            <person name="Reed L.K."/>
            <person name="Reenan R."/>
            <person name="Reily A."/>
            <person name="Remington K.A."/>
            <person name="Rieger T.T."/>
            <person name="Ritchie M.G."/>
            <person name="Robin C."/>
            <person name="Rogers Y.H."/>
            <person name="Rohde C."/>
            <person name="Rozas J."/>
            <person name="Rubenfield M.J."/>
            <person name="Ruiz A."/>
            <person name="Russo S."/>
            <person name="Salzberg S.L."/>
            <person name="Sanchez-Gracia A."/>
            <person name="Saranga D.J."/>
            <person name="Sato H."/>
            <person name="Schaeffer S.W."/>
            <person name="Schatz M.C."/>
            <person name="Schlenke T."/>
            <person name="Schwartz R."/>
            <person name="Segarra C."/>
            <person name="Singh R.S."/>
            <person name="Sirot L."/>
            <person name="Sirota M."/>
            <person name="Sisneros N.B."/>
            <person name="Smith C.D."/>
            <person name="Smith T.F."/>
            <person name="Spieth J."/>
            <person name="Stage D.E."/>
            <person name="Stark A."/>
            <person name="Stephan W."/>
            <person name="Strausberg R.L."/>
            <person name="Strempel S."/>
            <person name="Sturgill D."/>
            <person name="Sutton G."/>
            <person name="Sutton G.G."/>
            <person name="Tao W."/>
            <person name="Teichmann S."/>
            <person name="Tobari Y.N."/>
            <person name="Tomimura Y."/>
            <person name="Tsolas J.M."/>
            <person name="Valente V.L."/>
            <person name="Venter E."/>
            <person name="Venter J.C."/>
            <person name="Vicario S."/>
            <person name="Vieira F.G."/>
            <person name="Vilella A.J."/>
            <person name="Villasante A."/>
            <person name="Walenz B."/>
            <person name="Wang J."/>
            <person name="Wasserman M."/>
            <person name="Watts T."/>
            <person name="Wilson D."/>
            <person name="Wilson R.K."/>
            <person name="Wing R.A."/>
            <person name="Wolfner M.F."/>
            <person name="Wong A."/>
            <person name="Wong G.K."/>
            <person name="Wu C.I."/>
            <person name="Wu G."/>
            <person name="Yamamoto D."/>
            <person name="Yang H.P."/>
            <person name="Yang S.P."/>
            <person name="Yorke J.A."/>
            <person name="Yoshida K."/>
            <person name="Zdobnov E."/>
            <person name="Zhang P."/>
            <person name="Zhang Y."/>
            <person name="Zimin A.V."/>
            <person name="Baldwin J."/>
            <person name="Abdouelleil A."/>
            <person name="Abdulkadir J."/>
            <person name="Abebe A."/>
            <person name="Abera B."/>
            <person name="Abreu J."/>
            <person name="Acer S.C."/>
            <person name="Aftuck L."/>
            <person name="Alexander A."/>
            <person name="An P."/>
            <person name="Anderson E."/>
            <person name="Anderson S."/>
            <person name="Arachi H."/>
            <person name="Azer M."/>
            <person name="Bachantsang P."/>
            <person name="Barry A."/>
            <person name="Bayul T."/>
            <person name="Berlin A."/>
            <person name="Bessette D."/>
            <person name="Bloom T."/>
            <person name="Blye J."/>
            <person name="Boguslavskiy L."/>
            <person name="Bonnet C."/>
            <person name="Boukhgalter B."/>
            <person name="Bourzgui I."/>
            <person name="Brown A."/>
            <person name="Cahill P."/>
            <person name="Channer S."/>
            <person name="Cheshatsang Y."/>
            <person name="Chuda L."/>
            <person name="Citroen M."/>
            <person name="Collymore A."/>
            <person name="Cooke P."/>
            <person name="Costello M."/>
            <person name="D'Aco K."/>
            <person name="Daza R."/>
            <person name="De Haan G."/>
            <person name="DeGray S."/>
            <person name="DeMaso C."/>
            <person name="Dhargay N."/>
            <person name="Dooley K."/>
            <person name="Dooley E."/>
            <person name="Doricent M."/>
            <person name="Dorje P."/>
            <person name="Dorjee K."/>
            <person name="Dupes A."/>
            <person name="Elong R."/>
            <person name="Falk J."/>
            <person name="Farina A."/>
            <person name="Faro S."/>
            <person name="Ferguson D."/>
            <person name="Fisher S."/>
            <person name="Foley C.D."/>
            <person name="Franke A."/>
            <person name="Friedrich D."/>
            <person name="Gadbois L."/>
            <person name="Gearin G."/>
            <person name="Gearin C.R."/>
            <person name="Giannoukos G."/>
            <person name="Goode T."/>
            <person name="Graham J."/>
            <person name="Grandbois E."/>
            <person name="Grewal S."/>
            <person name="Gyaltsen K."/>
            <person name="Hafez N."/>
            <person name="Hagos B."/>
            <person name="Hall J."/>
            <person name="Henson C."/>
            <person name="Hollinger A."/>
            <person name="Honan T."/>
            <person name="Huard M.D."/>
            <person name="Hughes L."/>
            <person name="Hurhula B."/>
            <person name="Husby M.E."/>
            <person name="Kamat A."/>
            <person name="Kanga B."/>
            <person name="Kashin S."/>
            <person name="Khazanovich D."/>
            <person name="Kisner P."/>
            <person name="Lance K."/>
            <person name="Lara M."/>
            <person name="Lee W."/>
            <person name="Lennon N."/>
            <person name="Letendre F."/>
            <person name="LeVine R."/>
            <person name="Lipovsky A."/>
            <person name="Liu X."/>
            <person name="Liu J."/>
            <person name="Liu S."/>
            <person name="Lokyitsang T."/>
            <person name="Lokyitsang Y."/>
            <person name="Lubonja R."/>
            <person name="Lui A."/>
            <person name="MacDonald P."/>
            <person name="Magnisalis V."/>
            <person name="Maru K."/>
            <person name="Matthews C."/>
            <person name="McCusker W."/>
            <person name="McDonough S."/>
            <person name="Mehta T."/>
            <person name="Meldrim J."/>
            <person name="Meneus L."/>
            <person name="Mihai O."/>
            <person name="Mihalev A."/>
            <person name="Mihova T."/>
            <person name="Mittelman R."/>
            <person name="Mlenga V."/>
            <person name="Montmayeur A."/>
            <person name="Mulrain L."/>
            <person name="Navidi A."/>
            <person name="Naylor J."/>
            <person name="Negash T."/>
            <person name="Nguyen T."/>
            <person name="Nguyen N."/>
            <person name="Nicol R."/>
            <person name="Norbu C."/>
            <person name="Norbu N."/>
            <person name="Novod N."/>
            <person name="O'Neill B."/>
            <person name="Osman S."/>
            <person name="Markiewicz E."/>
            <person name="Oyono O.L."/>
            <person name="Patti C."/>
            <person name="Phunkhang P."/>
            <person name="Pierre F."/>
            <person name="Priest M."/>
            <person name="Raghuraman S."/>
            <person name="Rege F."/>
            <person name="Reyes R."/>
            <person name="Rise C."/>
            <person name="Rogov P."/>
            <person name="Ross K."/>
            <person name="Ryan E."/>
            <person name="Settipalli S."/>
            <person name="Shea T."/>
            <person name="Sherpa N."/>
            <person name="Shi L."/>
            <person name="Shih D."/>
            <person name="Sparrow T."/>
            <person name="Spaulding J."/>
            <person name="Stalker J."/>
            <person name="Stange-Thomann N."/>
            <person name="Stavropoulos S."/>
            <person name="Stone C."/>
            <person name="Strader C."/>
            <person name="Tesfaye S."/>
            <person name="Thomson T."/>
            <person name="Thoulutsang Y."/>
            <person name="Thoulutsang D."/>
            <person name="Topham K."/>
            <person name="Topping I."/>
            <person name="Tsamla T."/>
            <person name="Vassiliev H."/>
            <person name="Vo A."/>
            <person name="Wangchuk T."/>
            <person name="Wangdi T."/>
            <person name="Weiand M."/>
            <person name="Wilkinson J."/>
            <person name="Wilson A."/>
            <person name="Yadav S."/>
            <person name="Young G."/>
            <person name="Yu Q."/>
            <person name="Zembek L."/>
            <person name="Zhong D."/>
            <person name="Zimmer A."/>
            <person name="Zwirko Z."/>
            <person name="Jaffe D.B."/>
            <person name="Alvarez P."/>
            <person name="Brockman W."/>
            <person name="Butler J."/>
            <person name="Chin C."/>
            <person name="Gnerre S."/>
            <person name="Grabherr M."/>
            <person name="Kleber M."/>
            <person name="Mauceli E."/>
            <person name="MacCallum I."/>
        </authorList>
    </citation>
    <scope>NUCLEOTIDE SEQUENCE [LARGE SCALE GENOMIC DNA]</scope>
    <source>
        <strain evidence="13">Tucson 15010-1051.87</strain>
    </source>
</reference>
<dbReference type="SUPFAM" id="SSF103506">
    <property type="entry name" value="Mitochondrial carrier"/>
    <property type="match status" value="1"/>
</dbReference>
<evidence type="ECO:0000256" key="1">
    <source>
        <dbReference type="ARBA" id="ARBA00004448"/>
    </source>
</evidence>
<dbReference type="Gene3D" id="1.50.40.10">
    <property type="entry name" value="Mitochondrial carrier domain"/>
    <property type="match status" value="1"/>
</dbReference>
<evidence type="ECO:0000256" key="7">
    <source>
        <dbReference type="ARBA" id="ARBA00022989"/>
    </source>
</evidence>
<evidence type="ECO:0000256" key="2">
    <source>
        <dbReference type="ARBA" id="ARBA00006375"/>
    </source>
</evidence>
<dbReference type="OMA" id="ANMAKYR"/>
<evidence type="ECO:0000256" key="6">
    <source>
        <dbReference type="ARBA" id="ARBA00022792"/>
    </source>
</evidence>
<dbReference type="InterPro" id="IPR050391">
    <property type="entry name" value="Mito_Metabolite_Transporter"/>
</dbReference>
<evidence type="ECO:0000313" key="12">
    <source>
        <dbReference type="EMBL" id="EDW63988.1"/>
    </source>
</evidence>
<feature type="repeat" description="Solcar" evidence="10">
    <location>
        <begin position="231"/>
        <end position="322"/>
    </location>
</feature>
<dbReference type="OrthoDB" id="448427at2759"/>
<keyword evidence="6" id="KW-0999">Mitochondrion inner membrane</keyword>
<dbReference type="PROSITE" id="PS50920">
    <property type="entry name" value="SOLCAR"/>
    <property type="match status" value="3"/>
</dbReference>
<evidence type="ECO:0000256" key="8">
    <source>
        <dbReference type="ARBA" id="ARBA00023128"/>
    </source>
</evidence>
<evidence type="ECO:0000256" key="5">
    <source>
        <dbReference type="ARBA" id="ARBA00022737"/>
    </source>
</evidence>
<evidence type="ECO:0000256" key="4">
    <source>
        <dbReference type="ARBA" id="ARBA00022692"/>
    </source>
</evidence>
<dbReference type="FunFam" id="1.50.40.10:FF:000062">
    <property type="entry name" value="mitochondrial uncoupling protein 3"/>
    <property type="match status" value="1"/>
</dbReference>
<dbReference type="eggNOG" id="KOG0753">
    <property type="taxonomic scope" value="Eukaryota"/>
</dbReference>
<dbReference type="PRINTS" id="PR00784">
    <property type="entry name" value="MTUNCOUPLING"/>
</dbReference>
<evidence type="ECO:0000256" key="9">
    <source>
        <dbReference type="ARBA" id="ARBA00023136"/>
    </source>
</evidence>
<evidence type="ECO:0000256" key="11">
    <source>
        <dbReference type="RuleBase" id="RU000488"/>
    </source>
</evidence>
<accession>B4LTT7</accession>
<keyword evidence="5" id="KW-0677">Repeat</keyword>
<keyword evidence="3 11" id="KW-0813">Transport</keyword>
<dbReference type="EMBL" id="CH940649">
    <property type="protein sequence ID" value="EDW63988.1"/>
    <property type="molecule type" value="Genomic_DNA"/>
</dbReference>
<feature type="repeat" description="Solcar" evidence="10">
    <location>
        <begin position="130"/>
        <end position="222"/>
    </location>
</feature>
<sequence>MGKPDRWPLEGYSAVEVNNVVNYETSRLVEICITSFLSAVNADLIVYPLDVTKTRLQIQGEHGNPYANMAKYRGLFGTALGVIKEEGFLKLYSGFSALVLRHSFVSGLKIGSYDYLRSKWSVRTDDKVTISMPCTMLAGIVSGALSTIASNPLDLVKLQMQMESKRILLGMPPRSTGIMQALQFIYSQGGLRSLYRGLGPNIMRASLFSLGGISFYDLGKRNIKKLLNSEENLLVQFLAAMVAGFFCSALSCPADVVKSRIMNQPVDDQGRPLRYKNSIDCLQQLVKEEGPMAIYKGFMPYWIRCGPWFLVFWMSFEGIRRFNGYGTF</sequence>
<evidence type="ECO:0000256" key="3">
    <source>
        <dbReference type="ARBA" id="ARBA00022448"/>
    </source>
</evidence>
<dbReference type="Proteomes" id="UP000008792">
    <property type="component" value="Unassembled WGS sequence"/>
</dbReference>
<feature type="repeat" description="Solcar" evidence="10">
    <location>
        <begin position="26"/>
        <end position="119"/>
    </location>
</feature>
<dbReference type="Pfam" id="PF00153">
    <property type="entry name" value="Mito_carr"/>
    <property type="match status" value="3"/>
</dbReference>